<name>Q6MJK1_BDEBA</name>
<reference evidence="2 3" key="1">
    <citation type="journal article" date="2004" name="Science">
        <title>A predator unmasked: life cycle of Bdellovibrio bacteriovorus from a genomic perspective.</title>
        <authorList>
            <person name="Rendulic S."/>
            <person name="Jagtap P."/>
            <person name="Rosinus A."/>
            <person name="Eppinger M."/>
            <person name="Baar C."/>
            <person name="Lanz C."/>
            <person name="Keller H."/>
            <person name="Lambert C."/>
            <person name="Evans K.J."/>
            <person name="Goesmann A."/>
            <person name="Meyer F."/>
            <person name="Sockett R.E."/>
            <person name="Schuster S.C."/>
        </authorList>
    </citation>
    <scope>NUCLEOTIDE SEQUENCE [LARGE SCALE GENOMIC DNA]</scope>
    <source>
        <strain evidence="3">ATCC 15356 / DSM 50701 / NCIMB 9529 / HD100</strain>
    </source>
</reference>
<dbReference type="HOGENOM" id="CLU_1092661_0_0_7"/>
<dbReference type="Proteomes" id="UP000008080">
    <property type="component" value="Chromosome"/>
</dbReference>
<dbReference type="KEGG" id="bba:Bd2776"/>
<feature type="chain" id="PRO_5004276862" evidence="1">
    <location>
        <begin position="22"/>
        <end position="254"/>
    </location>
</feature>
<dbReference type="AlphaFoldDB" id="Q6MJK1"/>
<evidence type="ECO:0000256" key="1">
    <source>
        <dbReference type="SAM" id="SignalP"/>
    </source>
</evidence>
<sequence>MTKKFLCLVLALTFVSTVASAQVQRPGGIETNGGNAYAAEFFSILDDLLSQFGQKILSEGDSTVVAKVRATRYRISVKSETRVLLGDVEVSAINQPGLNLIILSEDVWSRLNADQKRLLVLHEILPVAGFDDKNYHLSSSLLAVLTTTDATAEQIKDLIGMCQKYRIATFDLELLKSRKDLSYMIHVAALRGCHPFIEKAAQAEWDVDSCWNEKTAYQRLVKSVDVLLPAEMQDRLDTAELLLRLGANEEFNCK</sequence>
<keyword evidence="3" id="KW-1185">Reference proteome</keyword>
<organism evidence="2 3">
    <name type="scientific">Bdellovibrio bacteriovorus (strain ATCC 15356 / DSM 50701 / NCIMB 9529 / HD100)</name>
    <dbReference type="NCBI Taxonomy" id="264462"/>
    <lineage>
        <taxon>Bacteria</taxon>
        <taxon>Pseudomonadati</taxon>
        <taxon>Bdellovibrionota</taxon>
        <taxon>Bdellovibrionia</taxon>
        <taxon>Bdellovibrionales</taxon>
        <taxon>Pseudobdellovibrionaceae</taxon>
        <taxon>Bdellovibrio</taxon>
    </lineage>
</organism>
<gene>
    <name evidence="2" type="ordered locus">Bd2776</name>
</gene>
<dbReference type="RefSeq" id="WP_011165162.1">
    <property type="nucleotide sequence ID" value="NC_005363.1"/>
</dbReference>
<feature type="signal peptide" evidence="1">
    <location>
        <begin position="1"/>
        <end position="21"/>
    </location>
</feature>
<accession>Q6MJK1</accession>
<dbReference type="GeneID" id="93013654"/>
<proteinExistence type="predicted"/>
<dbReference type="STRING" id="264462.Bd2776"/>
<dbReference type="EMBL" id="BX842653">
    <property type="protein sequence ID" value="CAE80559.1"/>
    <property type="molecule type" value="Genomic_DNA"/>
</dbReference>
<evidence type="ECO:0000313" key="2">
    <source>
        <dbReference type="EMBL" id="CAE80559.1"/>
    </source>
</evidence>
<protein>
    <submittedName>
        <fullName evidence="2">Uncharacterized protein</fullName>
    </submittedName>
</protein>
<keyword evidence="1" id="KW-0732">Signal</keyword>
<evidence type="ECO:0000313" key="3">
    <source>
        <dbReference type="Proteomes" id="UP000008080"/>
    </source>
</evidence>